<sequence>MADTSTDVLVVGAGPTGLMLAAWLARLGVDAVLVDDGEAPTVESRAIVVQARSMELYAQLGMVDAVRDRVTWARRLRPGWEDRPAPGGALPLADMMRGLTPYPGVHVLEQSANERLLGARLRELGGQVTWRHRLTDLHQDADGVTAELDTPTGRRRLTARWVVGADGARSVVRGRTGVPFTGTTHAQTFWVADATGVDGLADATITVRGGRDRFLLTFPLGPDHHRLIGIAEGEDVDLGRTRQQVAERFGLTMPEPSWFATYRLHHRVADRFRAGRVLLAGDAAHVHSPVGGQGMNTGLQDAHNLALALADVLAGHADDIRLDRYQAERRPVAERLVGTTDRLFATVVDPSPRAVATRRAVFPVLAPLLATAVPRLPLARRMAGYVGQLRIHYWMTPDAEREAGGRRGRVVGRRLPWTGANHDVLRAAGWQVHAYGPTLPELAGLPSLVGASHRFDPRPDLGLDAGRWLLVRPDGFVAAAAEPGRAASVFTDVLRAQGYRDAALRPHPAPATAVGPDAGPG</sequence>
<evidence type="ECO:0000313" key="6">
    <source>
        <dbReference type="Proteomes" id="UP000252770"/>
    </source>
</evidence>
<comment type="cofactor">
    <cofactor evidence="1">
        <name>FAD</name>
        <dbReference type="ChEBI" id="CHEBI:57692"/>
    </cofactor>
</comment>
<dbReference type="RefSeq" id="WP_114126106.1">
    <property type="nucleotide sequence ID" value="NZ_QOUI01000004.1"/>
</dbReference>
<dbReference type="Gene3D" id="3.30.70.2450">
    <property type="match status" value="1"/>
</dbReference>
<dbReference type="SUPFAM" id="SSF51905">
    <property type="entry name" value="FAD/NAD(P)-binding domain"/>
    <property type="match status" value="1"/>
</dbReference>
<keyword evidence="2" id="KW-0285">Flavoprotein</keyword>
<keyword evidence="5" id="KW-0503">Monooxygenase</keyword>
<evidence type="ECO:0000256" key="3">
    <source>
        <dbReference type="ARBA" id="ARBA00022827"/>
    </source>
</evidence>
<dbReference type="EMBL" id="QOUI01000004">
    <property type="protein sequence ID" value="RCK69920.1"/>
    <property type="molecule type" value="Genomic_DNA"/>
</dbReference>
<proteinExistence type="predicted"/>
<dbReference type="PANTHER" id="PTHR43004">
    <property type="entry name" value="TRK SYSTEM POTASSIUM UPTAKE PROTEIN"/>
    <property type="match status" value="1"/>
</dbReference>
<dbReference type="Proteomes" id="UP000252770">
    <property type="component" value="Unassembled WGS sequence"/>
</dbReference>
<evidence type="ECO:0000256" key="1">
    <source>
        <dbReference type="ARBA" id="ARBA00001974"/>
    </source>
</evidence>
<keyword evidence="5" id="KW-0560">Oxidoreductase</keyword>
<evidence type="ECO:0000259" key="4">
    <source>
        <dbReference type="Pfam" id="PF01494"/>
    </source>
</evidence>
<evidence type="ECO:0000313" key="5">
    <source>
        <dbReference type="EMBL" id="RCK69920.1"/>
    </source>
</evidence>
<keyword evidence="6" id="KW-1185">Reference proteome</keyword>
<dbReference type="Pfam" id="PF01494">
    <property type="entry name" value="FAD_binding_3"/>
    <property type="match status" value="1"/>
</dbReference>
<accession>A0A367YVU4</accession>
<protein>
    <submittedName>
        <fullName evidence="5">Monooxygenase</fullName>
    </submittedName>
</protein>
<dbReference type="GO" id="GO:0016709">
    <property type="term" value="F:oxidoreductase activity, acting on paired donors, with incorporation or reduction of molecular oxygen, NAD(P)H as one donor, and incorporation of one atom of oxygen"/>
    <property type="evidence" value="ECO:0007669"/>
    <property type="project" value="UniProtKB-ARBA"/>
</dbReference>
<organism evidence="5 6">
    <name type="scientific">Desertihabitans brevis</name>
    <dbReference type="NCBI Taxonomy" id="2268447"/>
    <lineage>
        <taxon>Bacteria</taxon>
        <taxon>Bacillati</taxon>
        <taxon>Actinomycetota</taxon>
        <taxon>Actinomycetes</taxon>
        <taxon>Propionibacteriales</taxon>
        <taxon>Propionibacteriaceae</taxon>
        <taxon>Desertihabitans</taxon>
    </lineage>
</organism>
<feature type="domain" description="FAD-binding" evidence="4">
    <location>
        <begin position="6"/>
        <end position="337"/>
    </location>
</feature>
<dbReference type="AlphaFoldDB" id="A0A367YVU4"/>
<dbReference type="Gene3D" id="3.50.50.60">
    <property type="entry name" value="FAD/NAD(P)-binding domain"/>
    <property type="match status" value="1"/>
</dbReference>
<evidence type="ECO:0000256" key="2">
    <source>
        <dbReference type="ARBA" id="ARBA00022630"/>
    </source>
</evidence>
<dbReference type="PRINTS" id="PR00420">
    <property type="entry name" value="RNGMNOXGNASE"/>
</dbReference>
<dbReference type="InterPro" id="IPR002938">
    <property type="entry name" value="FAD-bd"/>
</dbReference>
<dbReference type="GO" id="GO:0071949">
    <property type="term" value="F:FAD binding"/>
    <property type="evidence" value="ECO:0007669"/>
    <property type="project" value="InterPro"/>
</dbReference>
<gene>
    <name evidence="5" type="ORF">DT076_07805</name>
</gene>
<reference evidence="5 6" key="1">
    <citation type="submission" date="2018-07" db="EMBL/GenBank/DDBJ databases">
        <title>Desertimonas flava gen. nov. sp. nov.</title>
        <authorList>
            <person name="Liu S."/>
        </authorList>
    </citation>
    <scope>NUCLEOTIDE SEQUENCE [LARGE SCALE GENOMIC DNA]</scope>
    <source>
        <strain evidence="5 6">16Sb5-5</strain>
    </source>
</reference>
<dbReference type="InterPro" id="IPR050641">
    <property type="entry name" value="RIFMO-like"/>
</dbReference>
<dbReference type="PANTHER" id="PTHR43004:SF19">
    <property type="entry name" value="BINDING MONOOXYGENASE, PUTATIVE (JCVI)-RELATED"/>
    <property type="match status" value="1"/>
</dbReference>
<comment type="caution">
    <text evidence="5">The sequence shown here is derived from an EMBL/GenBank/DDBJ whole genome shotgun (WGS) entry which is preliminary data.</text>
</comment>
<dbReference type="InterPro" id="IPR036188">
    <property type="entry name" value="FAD/NAD-bd_sf"/>
</dbReference>
<name>A0A367YVU4_9ACTN</name>
<keyword evidence="3" id="KW-0274">FAD</keyword>